<organism evidence="4 5">
    <name type="scientific">Candidatus Faecenecus gallistercoris</name>
    <dbReference type="NCBI Taxonomy" id="2840793"/>
    <lineage>
        <taxon>Bacteria</taxon>
        <taxon>Bacillati</taxon>
        <taxon>Bacillota</taxon>
        <taxon>Bacillota incertae sedis</taxon>
        <taxon>Candidatus Faecenecus</taxon>
    </lineage>
</organism>
<keyword evidence="1" id="KW-0238">DNA-binding</keyword>
<evidence type="ECO:0000259" key="3">
    <source>
        <dbReference type="PROSITE" id="PS50943"/>
    </source>
</evidence>
<dbReference type="CDD" id="cd00093">
    <property type="entry name" value="HTH_XRE"/>
    <property type="match status" value="1"/>
</dbReference>
<dbReference type="PANTHER" id="PTHR46558">
    <property type="entry name" value="TRACRIPTIONAL REGULATORY PROTEIN-RELATED-RELATED"/>
    <property type="match status" value="1"/>
</dbReference>
<dbReference type="Proteomes" id="UP000886725">
    <property type="component" value="Unassembled WGS sequence"/>
</dbReference>
<dbReference type="SMART" id="SM00530">
    <property type="entry name" value="HTH_XRE"/>
    <property type="match status" value="1"/>
</dbReference>
<comment type="caution">
    <text evidence="4">The sequence shown here is derived from an EMBL/GenBank/DDBJ whole genome shotgun (WGS) entry which is preliminary data.</text>
</comment>
<dbReference type="PANTHER" id="PTHR46558:SF13">
    <property type="entry name" value="HTH-TYPE TRANSCRIPTIONAL REGULATOR IMMR"/>
    <property type="match status" value="1"/>
</dbReference>
<evidence type="ECO:0000256" key="2">
    <source>
        <dbReference type="SAM" id="Phobius"/>
    </source>
</evidence>
<feature type="transmembrane region" description="Helical" evidence="2">
    <location>
        <begin position="87"/>
        <end position="109"/>
    </location>
</feature>
<keyword evidence="2" id="KW-1133">Transmembrane helix</keyword>
<evidence type="ECO:0000313" key="5">
    <source>
        <dbReference type="Proteomes" id="UP000886725"/>
    </source>
</evidence>
<evidence type="ECO:0000313" key="4">
    <source>
        <dbReference type="EMBL" id="HIQ64709.1"/>
    </source>
</evidence>
<keyword evidence="2" id="KW-0812">Transmembrane</keyword>
<evidence type="ECO:0000256" key="1">
    <source>
        <dbReference type="ARBA" id="ARBA00023125"/>
    </source>
</evidence>
<feature type="domain" description="HTH cro/C1-type" evidence="3">
    <location>
        <begin position="7"/>
        <end position="61"/>
    </location>
</feature>
<dbReference type="GO" id="GO:0003677">
    <property type="term" value="F:DNA binding"/>
    <property type="evidence" value="ECO:0007669"/>
    <property type="project" value="UniProtKB-KW"/>
</dbReference>
<dbReference type="InterPro" id="IPR001387">
    <property type="entry name" value="Cro/C1-type_HTH"/>
</dbReference>
<accession>A0A9D0YZ35</accession>
<dbReference type="EMBL" id="DVFU01000062">
    <property type="protein sequence ID" value="HIQ64709.1"/>
    <property type="molecule type" value="Genomic_DNA"/>
</dbReference>
<dbReference type="AlphaFoldDB" id="A0A9D0YZ35"/>
<proteinExistence type="predicted"/>
<dbReference type="PROSITE" id="PS50943">
    <property type="entry name" value="HTH_CROC1"/>
    <property type="match status" value="1"/>
</dbReference>
<reference evidence="4" key="2">
    <citation type="journal article" date="2021" name="PeerJ">
        <title>Extensive microbial diversity within the chicken gut microbiome revealed by metagenomics and culture.</title>
        <authorList>
            <person name="Gilroy R."/>
            <person name="Ravi A."/>
            <person name="Getino M."/>
            <person name="Pursley I."/>
            <person name="Horton D.L."/>
            <person name="Alikhan N.F."/>
            <person name="Baker D."/>
            <person name="Gharbi K."/>
            <person name="Hall N."/>
            <person name="Watson M."/>
            <person name="Adriaenssens E.M."/>
            <person name="Foster-Nyarko E."/>
            <person name="Jarju S."/>
            <person name="Secka A."/>
            <person name="Antonio M."/>
            <person name="Oren A."/>
            <person name="Chaudhuri R.R."/>
            <person name="La Ragione R."/>
            <person name="Hildebrand F."/>
            <person name="Pallen M.J."/>
        </authorList>
    </citation>
    <scope>NUCLEOTIDE SEQUENCE</scope>
    <source>
        <strain evidence="4">CHK165-10780</strain>
    </source>
</reference>
<gene>
    <name evidence="4" type="ORF">IAC85_03120</name>
</gene>
<dbReference type="InterPro" id="IPR010982">
    <property type="entry name" value="Lambda_DNA-bd_dom_sf"/>
</dbReference>
<keyword evidence="2" id="KW-0472">Membrane</keyword>
<sequence length="128" mass="14496">MEFGKKLASLRKVHHLSQEELGSELDVTRQTISNWELGVSLPNPEQLKRLSKLFQISIDELLDNDTKDILVNKVSNTEKLAGIIIKILKVIGVLAILYLVLFIIAIIAFRVVPTEKKVVTTQEEVLYE</sequence>
<name>A0A9D0YZ35_9FIRM</name>
<reference evidence="4" key="1">
    <citation type="submission" date="2020-10" db="EMBL/GenBank/DDBJ databases">
        <authorList>
            <person name="Gilroy R."/>
        </authorList>
    </citation>
    <scope>NUCLEOTIDE SEQUENCE</scope>
    <source>
        <strain evidence="4">CHK165-10780</strain>
    </source>
</reference>
<dbReference type="SUPFAM" id="SSF47413">
    <property type="entry name" value="lambda repressor-like DNA-binding domains"/>
    <property type="match status" value="1"/>
</dbReference>
<dbReference type="Gene3D" id="1.10.260.40">
    <property type="entry name" value="lambda repressor-like DNA-binding domains"/>
    <property type="match status" value="1"/>
</dbReference>
<protein>
    <submittedName>
        <fullName evidence="4">Helix-turn-helix transcriptional regulator</fullName>
    </submittedName>
</protein>
<dbReference type="Pfam" id="PF01381">
    <property type="entry name" value="HTH_3"/>
    <property type="match status" value="1"/>
</dbReference>